<sequence>MVEQGKAAKDLDWLLDDMRERVPGVQHAIVLSADGLLIGRSASLSREDGEHLSAMASAFQSLARGAGRHFSGGAVRQTVVEMEQAFLFVTAAGHGACLAVLGAEHADVGMIAYEMNLMVRRVGQSLASMPRVAAAGAAAGNAAPLS</sequence>
<name>A0A2T0PS53_9ACTN</name>
<dbReference type="Pfam" id="PF03259">
    <property type="entry name" value="Robl_LC7"/>
    <property type="match status" value="1"/>
</dbReference>
<protein>
    <submittedName>
        <fullName evidence="2">Putative regulator of Ras-like GTPase activity (Roadblock/LC7/MglB family)</fullName>
    </submittedName>
</protein>
<dbReference type="EMBL" id="PVZC01000014">
    <property type="protein sequence ID" value="PRX91730.1"/>
    <property type="molecule type" value="Genomic_DNA"/>
</dbReference>
<dbReference type="PANTHER" id="PTHR36222">
    <property type="entry name" value="SERINE PROTEASE INHIBITOR RV3364C"/>
    <property type="match status" value="1"/>
</dbReference>
<accession>A0A2T0PS53</accession>
<dbReference type="Gene3D" id="3.30.450.30">
    <property type="entry name" value="Dynein light chain 2a, cytoplasmic"/>
    <property type="match status" value="1"/>
</dbReference>
<comment type="caution">
    <text evidence="2">The sequence shown here is derived from an EMBL/GenBank/DDBJ whole genome shotgun (WGS) entry which is preliminary data.</text>
</comment>
<evidence type="ECO:0000313" key="2">
    <source>
        <dbReference type="EMBL" id="PRX91730.1"/>
    </source>
</evidence>
<gene>
    <name evidence="2" type="ORF">CLV72_11412</name>
</gene>
<reference evidence="2 3" key="1">
    <citation type="submission" date="2018-03" db="EMBL/GenBank/DDBJ databases">
        <title>Genomic Encyclopedia of Archaeal and Bacterial Type Strains, Phase II (KMG-II): from individual species to whole genera.</title>
        <authorList>
            <person name="Goeker M."/>
        </authorList>
    </citation>
    <scope>NUCLEOTIDE SEQUENCE [LARGE SCALE GENOMIC DNA]</scope>
    <source>
        <strain evidence="2 3">DSM 45601</strain>
    </source>
</reference>
<dbReference type="SMART" id="SM00960">
    <property type="entry name" value="Robl_LC7"/>
    <property type="match status" value="1"/>
</dbReference>
<dbReference type="Proteomes" id="UP000237846">
    <property type="component" value="Unassembled WGS sequence"/>
</dbReference>
<evidence type="ECO:0000259" key="1">
    <source>
        <dbReference type="SMART" id="SM00960"/>
    </source>
</evidence>
<dbReference type="InterPro" id="IPR004942">
    <property type="entry name" value="Roadblock/LAMTOR2_dom"/>
</dbReference>
<dbReference type="RefSeq" id="WP_106253639.1">
    <property type="nucleotide sequence ID" value="NZ_PVZC01000014.1"/>
</dbReference>
<dbReference type="OrthoDB" id="5187023at2"/>
<feature type="domain" description="Roadblock/LAMTOR2" evidence="1">
    <location>
        <begin position="12"/>
        <end position="102"/>
    </location>
</feature>
<keyword evidence="3" id="KW-1185">Reference proteome</keyword>
<dbReference type="AlphaFoldDB" id="A0A2T0PS53"/>
<proteinExistence type="predicted"/>
<dbReference type="InterPro" id="IPR053141">
    <property type="entry name" value="Mycobact_SerProt_Inhib_Rv3364c"/>
</dbReference>
<evidence type="ECO:0000313" key="3">
    <source>
        <dbReference type="Proteomes" id="UP000237846"/>
    </source>
</evidence>
<dbReference type="SUPFAM" id="SSF103196">
    <property type="entry name" value="Roadblock/LC7 domain"/>
    <property type="match status" value="1"/>
</dbReference>
<dbReference type="PANTHER" id="PTHR36222:SF1">
    <property type="entry name" value="SERINE PROTEASE INHIBITOR RV3364C"/>
    <property type="match status" value="1"/>
</dbReference>
<organism evidence="2 3">
    <name type="scientific">Allonocardiopsis opalescens</name>
    <dbReference type="NCBI Taxonomy" id="1144618"/>
    <lineage>
        <taxon>Bacteria</taxon>
        <taxon>Bacillati</taxon>
        <taxon>Actinomycetota</taxon>
        <taxon>Actinomycetes</taxon>
        <taxon>Streptosporangiales</taxon>
        <taxon>Allonocardiopsis</taxon>
    </lineage>
</organism>